<feature type="active site" description="Nucleophile" evidence="4">
    <location>
        <position position="39"/>
    </location>
</feature>
<dbReference type="PANTHER" id="PTHR14226">
    <property type="entry name" value="NEUROPATHY TARGET ESTERASE/SWISS CHEESE D.MELANOGASTER"/>
    <property type="match status" value="1"/>
</dbReference>
<feature type="domain" description="PNPLA" evidence="5">
    <location>
        <begin position="5"/>
        <end position="189"/>
    </location>
</feature>
<dbReference type="InterPro" id="IPR050301">
    <property type="entry name" value="NTE"/>
</dbReference>
<keyword evidence="2 4" id="KW-0442">Lipid degradation</keyword>
<evidence type="ECO:0000259" key="5">
    <source>
        <dbReference type="PROSITE" id="PS51635"/>
    </source>
</evidence>
<keyword evidence="1 4" id="KW-0378">Hydrolase</keyword>
<dbReference type="RefSeq" id="WP_016523817.1">
    <property type="nucleotide sequence ID" value="NZ_KE332517.1"/>
</dbReference>
<feature type="active site" description="Proton acceptor" evidence="4">
    <location>
        <position position="176"/>
    </location>
</feature>
<feature type="short sequence motif" description="GXSXG" evidence="4">
    <location>
        <begin position="37"/>
        <end position="41"/>
    </location>
</feature>
<dbReference type="InterPro" id="IPR016035">
    <property type="entry name" value="Acyl_Trfase/lysoPLipase"/>
</dbReference>
<evidence type="ECO:0000313" key="6">
    <source>
        <dbReference type="EMBL" id="EPF28193.1"/>
    </source>
</evidence>
<comment type="caution">
    <text evidence="4">Lacks conserved residue(s) required for the propagation of feature annotation.</text>
</comment>
<evidence type="ECO:0000256" key="4">
    <source>
        <dbReference type="PROSITE-ProRule" id="PRU01161"/>
    </source>
</evidence>
<gene>
    <name evidence="6" type="ORF">HMPREF9195_01885</name>
</gene>
<feature type="short sequence motif" description="GXGXXG" evidence="4">
    <location>
        <begin position="9"/>
        <end position="14"/>
    </location>
</feature>
<dbReference type="SUPFAM" id="SSF52151">
    <property type="entry name" value="FabD/lysophospholipase-like"/>
    <property type="match status" value="1"/>
</dbReference>
<dbReference type="Pfam" id="PF01734">
    <property type="entry name" value="Patatin"/>
    <property type="match status" value="1"/>
</dbReference>
<comment type="caution">
    <text evidence="6">The sequence shown here is derived from an EMBL/GenBank/DDBJ whole genome shotgun (WGS) entry which is preliminary data.</text>
</comment>
<name>A0AA87NPR4_TREMD</name>
<evidence type="ECO:0000313" key="7">
    <source>
        <dbReference type="Proteomes" id="UP000014634"/>
    </source>
</evidence>
<dbReference type="GO" id="GO:0016042">
    <property type="term" value="P:lipid catabolic process"/>
    <property type="evidence" value="ECO:0007669"/>
    <property type="project" value="UniProtKB-UniRule"/>
</dbReference>
<dbReference type="CDD" id="cd07205">
    <property type="entry name" value="Pat_PNPLA6_PNPLA7_NTE1_like"/>
    <property type="match status" value="1"/>
</dbReference>
<dbReference type="InterPro" id="IPR002641">
    <property type="entry name" value="PNPLA_dom"/>
</dbReference>
<organism evidence="6 7">
    <name type="scientific">Treponema medium ATCC 700293</name>
    <dbReference type="NCBI Taxonomy" id="1125700"/>
    <lineage>
        <taxon>Bacteria</taxon>
        <taxon>Pseudomonadati</taxon>
        <taxon>Spirochaetota</taxon>
        <taxon>Spirochaetia</taxon>
        <taxon>Spirochaetales</taxon>
        <taxon>Treponemataceae</taxon>
        <taxon>Treponema</taxon>
    </lineage>
</organism>
<dbReference type="EMBL" id="ATFE01000013">
    <property type="protein sequence ID" value="EPF28193.1"/>
    <property type="molecule type" value="Genomic_DNA"/>
</dbReference>
<evidence type="ECO:0000256" key="3">
    <source>
        <dbReference type="ARBA" id="ARBA00023098"/>
    </source>
</evidence>
<sequence>MKWALVLSGGGAAGLAYIGFFKALEELNLPKPDCIVGCSMGSIIGGLYASGKSVREMEAVFEESFDINRYVGGSGVHIPLLKHALNQIIHYGTLITRMLSGTGADSGEKAHKFFMELSGCKSFDDCTIPFFCNAFDLCSGKEVVFNSGLLADAMRASSSYPGLFTPVKRQNEMLIDACVMDNTPVWIAREQGYKNILALTFGAFEPVAASELDTSVAVLMRTLACTTAHIALQPNEYPTAFINLTSTRSSRDFSDPKKQIAFGYQKTMDNKDLLQAFFAEGINGKIQRALLTRKTKKEYSV</sequence>
<dbReference type="Proteomes" id="UP000014634">
    <property type="component" value="Unassembled WGS sequence"/>
</dbReference>
<dbReference type="PROSITE" id="PS51635">
    <property type="entry name" value="PNPLA"/>
    <property type="match status" value="1"/>
</dbReference>
<proteinExistence type="predicted"/>
<dbReference type="PANTHER" id="PTHR14226:SF29">
    <property type="entry name" value="NEUROPATHY TARGET ESTERASE SWS"/>
    <property type="match status" value="1"/>
</dbReference>
<accession>A0AA87NPR4</accession>
<dbReference type="GO" id="GO:0016787">
    <property type="term" value="F:hydrolase activity"/>
    <property type="evidence" value="ECO:0007669"/>
    <property type="project" value="UniProtKB-UniRule"/>
</dbReference>
<keyword evidence="3 4" id="KW-0443">Lipid metabolism</keyword>
<evidence type="ECO:0000256" key="1">
    <source>
        <dbReference type="ARBA" id="ARBA00022801"/>
    </source>
</evidence>
<dbReference type="AlphaFoldDB" id="A0AA87NPR4"/>
<evidence type="ECO:0000256" key="2">
    <source>
        <dbReference type="ARBA" id="ARBA00022963"/>
    </source>
</evidence>
<dbReference type="Gene3D" id="3.40.1090.10">
    <property type="entry name" value="Cytosolic phospholipase A2 catalytic domain"/>
    <property type="match status" value="2"/>
</dbReference>
<reference evidence="6 7" key="1">
    <citation type="submission" date="2013-04" db="EMBL/GenBank/DDBJ databases">
        <title>The Genome Sequence of Treponema medium ATCC 700293.</title>
        <authorList>
            <consortium name="The Broad Institute Genomics Platform"/>
            <person name="Earl A."/>
            <person name="Ward D."/>
            <person name="Feldgarden M."/>
            <person name="Gevers D."/>
            <person name="Leonetti C."/>
            <person name="Blanton J.M."/>
            <person name="Dewhirst F.E."/>
            <person name="Izard J."/>
            <person name="Walker B."/>
            <person name="Young S."/>
            <person name="Zeng Q."/>
            <person name="Gargeya S."/>
            <person name="Fitzgerald M."/>
            <person name="Haas B."/>
            <person name="Abouelleil A."/>
            <person name="Allen A.W."/>
            <person name="Alvarado L."/>
            <person name="Arachchi H.M."/>
            <person name="Berlin A.M."/>
            <person name="Chapman S.B."/>
            <person name="Gainer-Dewar J."/>
            <person name="Goldberg J."/>
            <person name="Griggs A."/>
            <person name="Gujja S."/>
            <person name="Hansen M."/>
            <person name="Howarth C."/>
            <person name="Imamovic A."/>
            <person name="Ireland A."/>
            <person name="Larimer J."/>
            <person name="McCowan C."/>
            <person name="Murphy C."/>
            <person name="Pearson M."/>
            <person name="Poon T.W."/>
            <person name="Priest M."/>
            <person name="Roberts A."/>
            <person name="Saif S."/>
            <person name="Shea T."/>
            <person name="Sisk P."/>
            <person name="Sykes S."/>
            <person name="Wortman J."/>
            <person name="Nusbaum C."/>
            <person name="Birren B."/>
        </authorList>
    </citation>
    <scope>NUCLEOTIDE SEQUENCE [LARGE SCALE GENOMIC DNA]</scope>
    <source>
        <strain evidence="6 7">ATCC 700293</strain>
    </source>
</reference>
<protein>
    <recommendedName>
        <fullName evidence="5">PNPLA domain-containing protein</fullName>
    </recommendedName>
</protein>